<feature type="signal peptide" evidence="14">
    <location>
        <begin position="1"/>
        <end position="24"/>
    </location>
</feature>
<name>A0ABN1KAR6_9BURK</name>
<accession>A0ABN1KAR6</accession>
<feature type="chain" id="PRO_5046490651" description="Multiple inositol polyphosphate phosphatase 1" evidence="14">
    <location>
        <begin position="25"/>
        <end position="523"/>
    </location>
</feature>
<keyword evidence="6 14" id="KW-0732">Signal</keyword>
<evidence type="ECO:0000256" key="12">
    <source>
        <dbReference type="ARBA" id="ARBA00043691"/>
    </source>
</evidence>
<dbReference type="InterPro" id="IPR000560">
    <property type="entry name" value="His_Pase_clade-2"/>
</dbReference>
<evidence type="ECO:0000256" key="1">
    <source>
        <dbReference type="ARBA" id="ARBA00004370"/>
    </source>
</evidence>
<keyword evidence="7" id="KW-0378">Hydrolase</keyword>
<proteinExistence type="inferred from homology"/>
<comment type="catalytic activity">
    <reaction evidence="10">
        <text>1D-myo-inositol 1,2,5,6-tetrakisphosphate + H2O = 1D-myo-inositol 1,2,6-trisphosphate + phosphate</text>
        <dbReference type="Rhea" id="RHEA:77119"/>
        <dbReference type="ChEBI" id="CHEBI:15377"/>
        <dbReference type="ChEBI" id="CHEBI:43474"/>
        <dbReference type="ChEBI" id="CHEBI:195535"/>
        <dbReference type="ChEBI" id="CHEBI:195537"/>
        <dbReference type="EC" id="3.1.3.62"/>
    </reaction>
    <physiologicalReaction direction="left-to-right" evidence="10">
        <dbReference type="Rhea" id="RHEA:77120"/>
    </physiologicalReaction>
</comment>
<keyword evidence="15" id="KW-0449">Lipoprotein</keyword>
<organism evidence="15 16">
    <name type="scientific">Ideonella azotifigens</name>
    <dbReference type="NCBI Taxonomy" id="513160"/>
    <lineage>
        <taxon>Bacteria</taxon>
        <taxon>Pseudomonadati</taxon>
        <taxon>Pseudomonadota</taxon>
        <taxon>Betaproteobacteria</taxon>
        <taxon>Burkholderiales</taxon>
        <taxon>Sphaerotilaceae</taxon>
        <taxon>Ideonella</taxon>
    </lineage>
</organism>
<dbReference type="EMBL" id="BAAAEW010000026">
    <property type="protein sequence ID" value="GAA0759858.1"/>
    <property type="molecule type" value="Genomic_DNA"/>
</dbReference>
<evidence type="ECO:0000256" key="7">
    <source>
        <dbReference type="ARBA" id="ARBA00022801"/>
    </source>
</evidence>
<dbReference type="Gene3D" id="3.40.50.1240">
    <property type="entry name" value="Phosphoglycerate mutase-like"/>
    <property type="match status" value="1"/>
</dbReference>
<comment type="catalytic activity">
    <reaction evidence="12">
        <text>1D-myo-inositol hexakisphosphate + H2O = 1D-myo-inositol 1,2,4,5,6-pentakisphosphate + phosphate</text>
        <dbReference type="Rhea" id="RHEA:16989"/>
        <dbReference type="ChEBI" id="CHEBI:15377"/>
        <dbReference type="ChEBI" id="CHEBI:43474"/>
        <dbReference type="ChEBI" id="CHEBI:57798"/>
        <dbReference type="ChEBI" id="CHEBI:58130"/>
        <dbReference type="EC" id="3.1.3.62"/>
    </reaction>
    <physiologicalReaction direction="left-to-right" evidence="12">
        <dbReference type="Rhea" id="RHEA:16990"/>
    </physiologicalReaction>
</comment>
<evidence type="ECO:0000256" key="13">
    <source>
        <dbReference type="ARBA" id="ARBA00043832"/>
    </source>
</evidence>
<gene>
    <name evidence="15" type="ORF">GCM10009107_41720</name>
</gene>
<evidence type="ECO:0000256" key="6">
    <source>
        <dbReference type="ARBA" id="ARBA00022729"/>
    </source>
</evidence>
<dbReference type="InterPro" id="IPR029033">
    <property type="entry name" value="His_PPase_superfam"/>
</dbReference>
<comment type="catalytic activity">
    <reaction evidence="13">
        <text>(2R)-2,3-bisphosphoglycerate + H2O = (2R)-2-phosphoglycerate + phosphate</text>
        <dbReference type="Rhea" id="RHEA:27381"/>
        <dbReference type="ChEBI" id="CHEBI:15377"/>
        <dbReference type="ChEBI" id="CHEBI:43474"/>
        <dbReference type="ChEBI" id="CHEBI:58248"/>
        <dbReference type="ChEBI" id="CHEBI:58289"/>
        <dbReference type="EC" id="3.1.3.80"/>
    </reaction>
    <physiologicalReaction direction="left-to-right" evidence="13">
        <dbReference type="Rhea" id="RHEA:27382"/>
    </physiologicalReaction>
</comment>
<dbReference type="CDD" id="cd07061">
    <property type="entry name" value="HP_HAP_like"/>
    <property type="match status" value="1"/>
</dbReference>
<evidence type="ECO:0000256" key="10">
    <source>
        <dbReference type="ARBA" id="ARBA00043668"/>
    </source>
</evidence>
<keyword evidence="16" id="KW-1185">Reference proteome</keyword>
<dbReference type="PANTHER" id="PTHR20963:SF8">
    <property type="entry name" value="MULTIPLE INOSITOL POLYPHOSPHATE PHOSPHATASE 1"/>
    <property type="match status" value="1"/>
</dbReference>
<dbReference type="EC" id="3.1.3.80" evidence="3"/>
<comment type="subcellular location">
    <subcellularLocation>
        <location evidence="1">Membrane</location>
    </subcellularLocation>
</comment>
<protein>
    <recommendedName>
        <fullName evidence="5">Multiple inositol polyphosphate phosphatase 1</fullName>
        <ecNumber evidence="4">3.1.3.62</ecNumber>
        <ecNumber evidence="3">3.1.3.80</ecNumber>
    </recommendedName>
    <alternativeName>
        <fullName evidence="9">2,3-bisphosphoglycerate 3-phosphatase</fullName>
    </alternativeName>
</protein>
<dbReference type="EC" id="3.1.3.62" evidence="4"/>
<evidence type="ECO:0000256" key="9">
    <source>
        <dbReference type="ARBA" id="ARBA00031642"/>
    </source>
</evidence>
<sequence>MTHSFIPRALCLALGFTLAFSATAATTTAYWYQTKTPYQPQQQASTYEAAPAGFKPVFTEMLARHGSRGLSSLKYDLAVYNMWLQAQADGALTPLGASLGPDVYTIMKANFLLGYGVEGISKPGYGNETQLGISEHKALAQRLVSRLQPYWKQVANNSVAAPRQVVVVTSGVDRAVDSGHYFTEGLLAAKPGLAKLVTTPAAPGPYPDVGTPVAEPAGTDRFALYFHKLVAATDLVTNTADPHFVTYTDSQAYQAYKGADADLLSRQAALQANPAVGAAGRVILERLFAKAFVDKIENGSYSFANTGTYSFTSDDGKFTSTLTGDGKTKINSLASAAALLYELYSIAPAMKAEAGVNFKPYMPQDQAEVVAELNDASDFYDKGPGFSEKGSATWKMAQGLVDDFFKEADAIAAGDLSHAAKLRFAHAETVIPFASAMGLKNVLQQVPLAQTYSYASNPWRGVDVSPMAANMQWDLYRNKAGQVIVKMLYNEAETDFKAACDGAKLPGTQHFYDYAQLRSCYGY</sequence>
<evidence type="ECO:0000256" key="2">
    <source>
        <dbReference type="ARBA" id="ARBA00008422"/>
    </source>
</evidence>
<evidence type="ECO:0000313" key="16">
    <source>
        <dbReference type="Proteomes" id="UP001500279"/>
    </source>
</evidence>
<dbReference type="Pfam" id="PF00328">
    <property type="entry name" value="His_Phos_2"/>
    <property type="match status" value="1"/>
</dbReference>
<evidence type="ECO:0000256" key="5">
    <source>
        <dbReference type="ARBA" id="ARBA00018097"/>
    </source>
</evidence>
<evidence type="ECO:0000313" key="15">
    <source>
        <dbReference type="EMBL" id="GAA0759858.1"/>
    </source>
</evidence>
<dbReference type="PANTHER" id="PTHR20963">
    <property type="entry name" value="MULTIPLE INOSITOL POLYPHOSPHATE PHOSPHATASE-RELATED"/>
    <property type="match status" value="1"/>
</dbReference>
<evidence type="ECO:0000256" key="14">
    <source>
        <dbReference type="SAM" id="SignalP"/>
    </source>
</evidence>
<evidence type="ECO:0000256" key="4">
    <source>
        <dbReference type="ARBA" id="ARBA00013040"/>
    </source>
</evidence>
<evidence type="ECO:0000256" key="3">
    <source>
        <dbReference type="ARBA" id="ARBA00012976"/>
    </source>
</evidence>
<dbReference type="RefSeq" id="WP_141288596.1">
    <property type="nucleotide sequence ID" value="NZ_BAAAEW010000026.1"/>
</dbReference>
<evidence type="ECO:0000256" key="11">
    <source>
        <dbReference type="ARBA" id="ARBA00043671"/>
    </source>
</evidence>
<comment type="caution">
    <text evidence="15">The sequence shown here is derived from an EMBL/GenBank/DDBJ whole genome shotgun (WGS) entry which is preliminary data.</text>
</comment>
<comment type="catalytic activity">
    <reaction evidence="11">
        <text>1D-myo-inositol 1,2,4,5,6-pentakisphosphate + H2O = 1D-myo-inositol 1,2,5,6-tetrakisphosphate + phosphate</text>
        <dbReference type="Rhea" id="RHEA:77115"/>
        <dbReference type="ChEBI" id="CHEBI:15377"/>
        <dbReference type="ChEBI" id="CHEBI:43474"/>
        <dbReference type="ChEBI" id="CHEBI:57798"/>
        <dbReference type="ChEBI" id="CHEBI:195535"/>
        <dbReference type="EC" id="3.1.3.62"/>
    </reaction>
    <physiologicalReaction direction="left-to-right" evidence="11">
        <dbReference type="Rhea" id="RHEA:77116"/>
    </physiologicalReaction>
</comment>
<evidence type="ECO:0000256" key="8">
    <source>
        <dbReference type="ARBA" id="ARBA00023136"/>
    </source>
</evidence>
<keyword evidence="8" id="KW-0472">Membrane</keyword>
<dbReference type="Proteomes" id="UP001500279">
    <property type="component" value="Unassembled WGS sequence"/>
</dbReference>
<reference evidence="15 16" key="1">
    <citation type="journal article" date="2019" name="Int. J. Syst. Evol. Microbiol.">
        <title>The Global Catalogue of Microorganisms (GCM) 10K type strain sequencing project: providing services to taxonomists for standard genome sequencing and annotation.</title>
        <authorList>
            <consortium name="The Broad Institute Genomics Platform"/>
            <consortium name="The Broad Institute Genome Sequencing Center for Infectious Disease"/>
            <person name="Wu L."/>
            <person name="Ma J."/>
        </authorList>
    </citation>
    <scope>NUCLEOTIDE SEQUENCE [LARGE SCALE GENOMIC DNA]</scope>
    <source>
        <strain evidence="15 16">JCM 15503</strain>
    </source>
</reference>
<comment type="similarity">
    <text evidence="2">Belongs to the histidine acid phosphatase family. MINPP1 subfamily.</text>
</comment>
<dbReference type="SUPFAM" id="SSF53254">
    <property type="entry name" value="Phosphoglycerate mutase-like"/>
    <property type="match status" value="1"/>
</dbReference>